<evidence type="ECO:0000256" key="1">
    <source>
        <dbReference type="ARBA" id="ARBA00022516"/>
    </source>
</evidence>
<comment type="pathway">
    <text evidence="7">Bacterial outer membrane biogenesis; LPS lipid A biosynthesis.</text>
</comment>
<evidence type="ECO:0000256" key="5">
    <source>
        <dbReference type="ARBA" id="ARBA00023098"/>
    </source>
</evidence>
<dbReference type="InterPro" id="IPR007691">
    <property type="entry name" value="LpxD"/>
</dbReference>
<dbReference type="Proteomes" id="UP000551848">
    <property type="component" value="Unassembled WGS sequence"/>
</dbReference>
<sequence>MSGQSYSLNELAKKVNGEVIGDSSLQISSIGTIQHSSSGCITFLANPKYKKYLNKTSASAIIVSHEFKDKIKSGIVVNDPYLAYAKISSLYQKYPNPYDSKRSSYYIHESSDVDESVIIGPNVFIGPDCKIGQDSIIHANASLVMNVEIGKNSIVHFNSVLGSDGFGYAPHKNGYTKIEQLGKLIIGDNVEIGAGCTIDRGAIENTEIHNGVKLDNLVHIAHNVSIGENSAIAASCAIAGSTIIGKNLQMGGLSGILGHLEIADDVLIGAHTLITKSINDSGNYVGIMPAQEHKDWAKSSVFIKRRISK</sequence>
<dbReference type="GO" id="GO:0016410">
    <property type="term" value="F:N-acyltransferase activity"/>
    <property type="evidence" value="ECO:0007669"/>
    <property type="project" value="InterPro"/>
</dbReference>
<protein>
    <recommendedName>
        <fullName evidence="7">UDP-3-O-acylglucosamine N-acyltransferase</fullName>
        <ecNumber evidence="7">2.3.1.191</ecNumber>
    </recommendedName>
</protein>
<dbReference type="SUPFAM" id="SSF51161">
    <property type="entry name" value="Trimeric LpxA-like enzymes"/>
    <property type="match status" value="1"/>
</dbReference>
<dbReference type="HAMAP" id="MF_00523">
    <property type="entry name" value="LpxD"/>
    <property type="match status" value="1"/>
</dbReference>
<dbReference type="Gene3D" id="3.40.1390.10">
    <property type="entry name" value="MurE/MurF, N-terminal domain"/>
    <property type="match status" value="1"/>
</dbReference>
<dbReference type="InterPro" id="IPR011004">
    <property type="entry name" value="Trimer_LpxA-like_sf"/>
</dbReference>
<dbReference type="Gene3D" id="2.160.10.10">
    <property type="entry name" value="Hexapeptide repeat proteins"/>
    <property type="match status" value="1"/>
</dbReference>
<evidence type="ECO:0000256" key="2">
    <source>
        <dbReference type="ARBA" id="ARBA00022556"/>
    </source>
</evidence>
<evidence type="ECO:0000259" key="9">
    <source>
        <dbReference type="Pfam" id="PF25087"/>
    </source>
</evidence>
<organism evidence="10 11">
    <name type="scientific">SAR86 cluster bacterium</name>
    <dbReference type="NCBI Taxonomy" id="2030880"/>
    <lineage>
        <taxon>Bacteria</taxon>
        <taxon>Pseudomonadati</taxon>
        <taxon>Pseudomonadota</taxon>
        <taxon>Gammaproteobacteria</taxon>
        <taxon>SAR86 cluster</taxon>
    </lineage>
</organism>
<evidence type="ECO:0000256" key="3">
    <source>
        <dbReference type="ARBA" id="ARBA00022679"/>
    </source>
</evidence>
<dbReference type="Pfam" id="PF25087">
    <property type="entry name" value="GMPPB_C"/>
    <property type="match status" value="1"/>
</dbReference>
<feature type="domain" description="Mannose-1-phosphate guanyltransferase C-terminal" evidence="9">
    <location>
        <begin position="104"/>
        <end position="163"/>
    </location>
</feature>
<reference evidence="10 11" key="1">
    <citation type="submission" date="2020-06" db="EMBL/GenBank/DDBJ databases">
        <title>Dysbiosis in marine aquaculture revealed through microbiome analysis: reverse ecology for environmental sustainability.</title>
        <authorList>
            <person name="Haro-Moreno J.M."/>
            <person name="Coutinho F.H."/>
            <person name="Zaragoza-Solas A."/>
            <person name="Picazo A."/>
            <person name="Almagro-Moreno S."/>
            <person name="Lopez-Perez M."/>
        </authorList>
    </citation>
    <scope>NUCLEOTIDE SEQUENCE [LARGE SCALE GENOMIC DNA]</scope>
    <source>
        <strain evidence="10">MCMED-G41</strain>
    </source>
</reference>
<dbReference type="UniPathway" id="UPA00973"/>
<name>A0A838XW78_9GAMM</name>
<dbReference type="NCBIfam" id="NF002060">
    <property type="entry name" value="PRK00892.1"/>
    <property type="match status" value="1"/>
</dbReference>
<keyword evidence="2 7" id="KW-0441">Lipid A biosynthesis</keyword>
<keyword evidence="3 7" id="KW-0808">Transferase</keyword>
<dbReference type="InterPro" id="IPR020573">
    <property type="entry name" value="UDP_GlcNAc_AcTrfase_non-rep"/>
</dbReference>
<dbReference type="PANTHER" id="PTHR43378">
    <property type="entry name" value="UDP-3-O-ACYLGLUCOSAMINE N-ACYLTRANSFERASE"/>
    <property type="match status" value="1"/>
</dbReference>
<feature type="domain" description="UDP-3-O-[3-hydroxymyristoyl] glucosamine N-acyltransferase non-repeat region" evidence="8">
    <location>
        <begin position="25"/>
        <end position="89"/>
    </location>
</feature>
<proteinExistence type="inferred from homology"/>
<dbReference type="Pfam" id="PF00132">
    <property type="entry name" value="Hexapep"/>
    <property type="match status" value="1"/>
</dbReference>
<dbReference type="GO" id="GO:0103118">
    <property type="term" value="F:UDP-3-O-[(3R)-3-hydroxyacyl]-glucosamine N-acyltransferase activity"/>
    <property type="evidence" value="ECO:0007669"/>
    <property type="project" value="UniProtKB-EC"/>
</dbReference>
<dbReference type="AlphaFoldDB" id="A0A838XW78"/>
<accession>A0A838XW78</accession>
<gene>
    <name evidence="7 10" type="primary">lpxD</name>
    <name evidence="10" type="ORF">H2072_00135</name>
</gene>
<evidence type="ECO:0000313" key="10">
    <source>
        <dbReference type="EMBL" id="MBA4692136.1"/>
    </source>
</evidence>
<dbReference type="Pfam" id="PF04613">
    <property type="entry name" value="LpxD"/>
    <property type="match status" value="1"/>
</dbReference>
<feature type="active site" description="Proton acceptor" evidence="7">
    <location>
        <position position="222"/>
    </location>
</feature>
<evidence type="ECO:0000256" key="6">
    <source>
        <dbReference type="ARBA" id="ARBA00023315"/>
    </source>
</evidence>
<comment type="function">
    <text evidence="7">Catalyzes the N-acylation of UDP-3-O-acylglucosamine using 3-hydroxyacyl-ACP as the acyl donor. Is involved in the biosynthesis of lipid A, a phosphorylated glycolipid that anchors the lipopolysaccharide to the outer membrane of the cell.</text>
</comment>
<keyword evidence="5 7" id="KW-0443">Lipid metabolism</keyword>
<dbReference type="GO" id="GO:0009245">
    <property type="term" value="P:lipid A biosynthetic process"/>
    <property type="evidence" value="ECO:0007669"/>
    <property type="project" value="UniProtKB-UniRule"/>
</dbReference>
<dbReference type="PANTHER" id="PTHR43378:SF2">
    <property type="entry name" value="UDP-3-O-ACYLGLUCOSAMINE N-ACYLTRANSFERASE 1, MITOCHONDRIAL-RELATED"/>
    <property type="match status" value="1"/>
</dbReference>
<evidence type="ECO:0000259" key="8">
    <source>
        <dbReference type="Pfam" id="PF04613"/>
    </source>
</evidence>
<dbReference type="NCBIfam" id="TIGR01853">
    <property type="entry name" value="lipid_A_lpxD"/>
    <property type="match status" value="1"/>
</dbReference>
<comment type="caution">
    <text evidence="10">The sequence shown here is derived from an EMBL/GenBank/DDBJ whole genome shotgun (WGS) entry which is preliminary data.</text>
</comment>
<dbReference type="Pfam" id="PF14602">
    <property type="entry name" value="Hexapep_2"/>
    <property type="match status" value="1"/>
</dbReference>
<comment type="similarity">
    <text evidence="7">Belongs to the transferase hexapeptide repeat family. LpxD subfamily.</text>
</comment>
<dbReference type="CDD" id="cd03352">
    <property type="entry name" value="LbH_LpxD"/>
    <property type="match status" value="1"/>
</dbReference>
<evidence type="ECO:0000256" key="7">
    <source>
        <dbReference type="HAMAP-Rule" id="MF_00523"/>
    </source>
</evidence>
<dbReference type="GO" id="GO:0016020">
    <property type="term" value="C:membrane"/>
    <property type="evidence" value="ECO:0007669"/>
    <property type="project" value="GOC"/>
</dbReference>
<comment type="subunit">
    <text evidence="7">Homotrimer.</text>
</comment>
<keyword evidence="1 7" id="KW-0444">Lipid biosynthesis</keyword>
<keyword evidence="6 7" id="KW-0012">Acyltransferase</keyword>
<dbReference type="EMBL" id="JACETL010000001">
    <property type="protein sequence ID" value="MBA4692136.1"/>
    <property type="molecule type" value="Genomic_DNA"/>
</dbReference>
<evidence type="ECO:0000256" key="4">
    <source>
        <dbReference type="ARBA" id="ARBA00022737"/>
    </source>
</evidence>
<dbReference type="InterPro" id="IPR056729">
    <property type="entry name" value="GMPPB_C"/>
</dbReference>
<keyword evidence="4 7" id="KW-0677">Repeat</keyword>
<dbReference type="InterPro" id="IPR001451">
    <property type="entry name" value="Hexapep"/>
</dbReference>
<evidence type="ECO:0000313" key="11">
    <source>
        <dbReference type="Proteomes" id="UP000551848"/>
    </source>
</evidence>
<dbReference type="EC" id="2.3.1.191" evidence="7"/>
<comment type="catalytic activity">
    <reaction evidence="7">
        <text>a UDP-3-O-[(3R)-3-hydroxyacyl]-alpha-D-glucosamine + a (3R)-hydroxyacyl-[ACP] = a UDP-2-N,3-O-bis[(3R)-3-hydroxyacyl]-alpha-D-glucosamine + holo-[ACP] + H(+)</text>
        <dbReference type="Rhea" id="RHEA:53836"/>
        <dbReference type="Rhea" id="RHEA-COMP:9685"/>
        <dbReference type="Rhea" id="RHEA-COMP:9945"/>
        <dbReference type="ChEBI" id="CHEBI:15378"/>
        <dbReference type="ChEBI" id="CHEBI:64479"/>
        <dbReference type="ChEBI" id="CHEBI:78827"/>
        <dbReference type="ChEBI" id="CHEBI:137740"/>
        <dbReference type="ChEBI" id="CHEBI:137748"/>
        <dbReference type="EC" id="2.3.1.191"/>
    </reaction>
</comment>